<proteinExistence type="predicted"/>
<evidence type="ECO:0000313" key="4">
    <source>
        <dbReference type="Proteomes" id="UP000503096"/>
    </source>
</evidence>
<organism evidence="3 4">
    <name type="scientific">Usitatibacter palustris</name>
    <dbReference type="NCBI Taxonomy" id="2732487"/>
    <lineage>
        <taxon>Bacteria</taxon>
        <taxon>Pseudomonadati</taxon>
        <taxon>Pseudomonadota</taxon>
        <taxon>Betaproteobacteria</taxon>
        <taxon>Nitrosomonadales</taxon>
        <taxon>Usitatibacteraceae</taxon>
        <taxon>Usitatibacter</taxon>
    </lineage>
</organism>
<sequence>MRSTFLKRIRYIAALALSGASAPALAAITCAINNPVWTTAYVQPNPGNNVTPGSIMVSCQRNLVGDGSSVTYTVAANDGTQPSGVQNRALLGVTTIDYELYRDSTCATVWGSDPGDRITGTINGLSGFTPMSQSHGFWACVPGSQTGKPAGTYVDLVTTTVRDGITITGIGTVSGVIVTPALCTISTAPGTVAFTYAAFGPAVPASTAFAVTCTNLLPYTMSLDETVGVISGLQYTLALSAAGGTGTGLSQPYSIDGNMPAGQAGTCAAATCPGVTQTRTLIVTY</sequence>
<name>A0A6M4H3N2_9PROT</name>
<dbReference type="RefSeq" id="WP_171160630.1">
    <property type="nucleotide sequence ID" value="NZ_CP053073.1"/>
</dbReference>
<dbReference type="Pfam" id="PF05229">
    <property type="entry name" value="SCPU"/>
    <property type="match status" value="1"/>
</dbReference>
<dbReference type="InterPro" id="IPR007893">
    <property type="entry name" value="Spore_coat_U/FanG"/>
</dbReference>
<evidence type="ECO:0000256" key="1">
    <source>
        <dbReference type="SAM" id="SignalP"/>
    </source>
</evidence>
<dbReference type="EMBL" id="CP053073">
    <property type="protein sequence ID" value="QJR13892.1"/>
    <property type="molecule type" value="Genomic_DNA"/>
</dbReference>
<feature type="chain" id="PRO_5026721193" description="Spore coat protein U/FanG domain-containing protein" evidence="1">
    <location>
        <begin position="27"/>
        <end position="285"/>
    </location>
</feature>
<evidence type="ECO:0000313" key="3">
    <source>
        <dbReference type="EMBL" id="QJR13892.1"/>
    </source>
</evidence>
<gene>
    <name evidence="3" type="ORF">DSM104440_00682</name>
</gene>
<protein>
    <recommendedName>
        <fullName evidence="2">Spore coat protein U/FanG domain-containing protein</fullName>
    </recommendedName>
</protein>
<dbReference type="InParanoid" id="A0A6M4H3N2"/>
<feature type="domain" description="Spore coat protein U/FanG" evidence="2">
    <location>
        <begin position="24"/>
        <end position="160"/>
    </location>
</feature>
<evidence type="ECO:0000259" key="2">
    <source>
        <dbReference type="Pfam" id="PF05229"/>
    </source>
</evidence>
<reference evidence="3 4" key="1">
    <citation type="submission" date="2020-04" db="EMBL/GenBank/DDBJ databases">
        <title>Usitatibacter rugosus gen. nov., sp. nov. and Usitatibacter palustris sp. nov., novel members of Usitatibacteraceae fam. nov. within the order Nitrosomonadales isolated from soil.</title>
        <authorList>
            <person name="Huber K.J."/>
            <person name="Neumann-Schaal M."/>
            <person name="Geppert A."/>
            <person name="Luckner M."/>
            <person name="Wanner G."/>
            <person name="Overmann J."/>
        </authorList>
    </citation>
    <scope>NUCLEOTIDE SEQUENCE [LARGE SCALE GENOMIC DNA]</scope>
    <source>
        <strain evidence="3 4">Swamp67</strain>
    </source>
</reference>
<dbReference type="AlphaFoldDB" id="A0A6M4H3N2"/>
<keyword evidence="4" id="KW-1185">Reference proteome</keyword>
<keyword evidence="1" id="KW-0732">Signal</keyword>
<dbReference type="KEGG" id="upl:DSM104440_00682"/>
<accession>A0A6M4H3N2</accession>
<dbReference type="SMART" id="SM00972">
    <property type="entry name" value="SCPU"/>
    <property type="match status" value="1"/>
</dbReference>
<feature type="signal peptide" evidence="1">
    <location>
        <begin position="1"/>
        <end position="26"/>
    </location>
</feature>
<dbReference type="Proteomes" id="UP000503096">
    <property type="component" value="Chromosome"/>
</dbReference>